<keyword evidence="5" id="KW-0597">Phosphoprotein</keyword>
<keyword evidence="10" id="KW-0067">ATP-binding</keyword>
<keyword evidence="19" id="KW-1185">Reference proteome</keyword>
<dbReference type="PANTHER" id="PTHR45528:SF1">
    <property type="entry name" value="SENSOR HISTIDINE KINASE CPXA"/>
    <property type="match status" value="1"/>
</dbReference>
<dbReference type="SUPFAM" id="SSF55874">
    <property type="entry name" value="ATPase domain of HSP90 chaperone/DNA topoisomerase II/histidine kinase"/>
    <property type="match status" value="1"/>
</dbReference>
<dbReference type="PANTHER" id="PTHR45528">
    <property type="entry name" value="SENSOR HISTIDINE KINASE CPXA"/>
    <property type="match status" value="1"/>
</dbReference>
<protein>
    <recommendedName>
        <fullName evidence="3">histidine kinase</fullName>
        <ecNumber evidence="3">2.7.13.3</ecNumber>
    </recommendedName>
</protein>
<dbReference type="OrthoDB" id="9792991at2"/>
<dbReference type="CDD" id="cd00082">
    <property type="entry name" value="HisKA"/>
    <property type="match status" value="1"/>
</dbReference>
<dbReference type="EMBL" id="FOIL01000012">
    <property type="protein sequence ID" value="SET31367.1"/>
    <property type="molecule type" value="Genomic_DNA"/>
</dbReference>
<keyword evidence="7 15" id="KW-0812">Transmembrane</keyword>
<keyword evidence="6" id="KW-0808">Transferase</keyword>
<dbReference type="InterPro" id="IPR050398">
    <property type="entry name" value="HssS/ArlS-like"/>
</dbReference>
<reference evidence="18 19" key="1">
    <citation type="submission" date="2016-10" db="EMBL/GenBank/DDBJ databases">
        <authorList>
            <person name="de Groot N.N."/>
        </authorList>
    </citation>
    <scope>NUCLEOTIDE SEQUENCE [LARGE SCALE GENOMIC DNA]</scope>
    <source>
        <strain evidence="18 19">KH1P1</strain>
    </source>
</reference>
<evidence type="ECO:0000256" key="11">
    <source>
        <dbReference type="ARBA" id="ARBA00022989"/>
    </source>
</evidence>
<organism evidence="18 19">
    <name type="scientific">[Clostridium] aminophilum</name>
    <dbReference type="NCBI Taxonomy" id="1526"/>
    <lineage>
        <taxon>Bacteria</taxon>
        <taxon>Bacillati</taxon>
        <taxon>Bacillota</taxon>
        <taxon>Clostridia</taxon>
        <taxon>Lachnospirales</taxon>
        <taxon>Lachnospiraceae</taxon>
    </lineage>
</organism>
<dbReference type="PROSITE" id="PS50109">
    <property type="entry name" value="HIS_KIN"/>
    <property type="match status" value="1"/>
</dbReference>
<dbReference type="InterPro" id="IPR003661">
    <property type="entry name" value="HisK_dim/P_dom"/>
</dbReference>
<keyword evidence="9 18" id="KW-0418">Kinase</keyword>
<sequence>MSGQFHSRLVESMVLSAVVACAIELIIVFLAAALRDYLQSTRGRENVVLRLLEMDTLMMLLYVISAVGIFSFIFFKRIGGSIRYLGRISAAMQNISEGDLNTTVDVKGDDEITAMADNLNKMVEELRMLMDREREAERTKNELITNVAHDLRTPLTSIIGYLELLSVNTQLPEETRKRYTDIAFAKSKRLQQLIEDLFGFTKLGGGKIAMKIGNVDIVRLLSQLLEEFYPSFHARNLSYELESNVPAKVISADGNLLARLFDNLINNAIKYGADGKKVIIGIRAEEDVVTVTVKNYGYVIPPDELPQIFQRFYRVEHARTSSTGGTGLGLAIAKNIVDMHGGTIGVTSDLNGTVFTVRLHTRLSADRENFTLPGEKRNGRTRTARMNRN</sequence>
<evidence type="ECO:0000256" key="2">
    <source>
        <dbReference type="ARBA" id="ARBA00004651"/>
    </source>
</evidence>
<dbReference type="SMART" id="SM00304">
    <property type="entry name" value="HAMP"/>
    <property type="match status" value="1"/>
</dbReference>
<dbReference type="SMART" id="SM00388">
    <property type="entry name" value="HisKA"/>
    <property type="match status" value="1"/>
</dbReference>
<dbReference type="InterPro" id="IPR003660">
    <property type="entry name" value="HAMP_dom"/>
</dbReference>
<evidence type="ECO:0000259" key="16">
    <source>
        <dbReference type="PROSITE" id="PS50109"/>
    </source>
</evidence>
<dbReference type="RefSeq" id="WP_074649103.1">
    <property type="nucleotide sequence ID" value="NZ_FOIL01000012.1"/>
</dbReference>
<evidence type="ECO:0000256" key="4">
    <source>
        <dbReference type="ARBA" id="ARBA00022475"/>
    </source>
</evidence>
<dbReference type="CDD" id="cd06225">
    <property type="entry name" value="HAMP"/>
    <property type="match status" value="1"/>
</dbReference>
<dbReference type="Gene3D" id="3.30.565.10">
    <property type="entry name" value="Histidine kinase-like ATPase, C-terminal domain"/>
    <property type="match status" value="1"/>
</dbReference>
<proteinExistence type="predicted"/>
<dbReference type="PROSITE" id="PS50885">
    <property type="entry name" value="HAMP"/>
    <property type="match status" value="1"/>
</dbReference>
<dbReference type="Proteomes" id="UP000199820">
    <property type="component" value="Unassembled WGS sequence"/>
</dbReference>
<dbReference type="Pfam" id="PF00672">
    <property type="entry name" value="HAMP"/>
    <property type="match status" value="1"/>
</dbReference>
<evidence type="ECO:0000313" key="19">
    <source>
        <dbReference type="Proteomes" id="UP000199820"/>
    </source>
</evidence>
<evidence type="ECO:0000256" key="7">
    <source>
        <dbReference type="ARBA" id="ARBA00022692"/>
    </source>
</evidence>
<feature type="coiled-coil region" evidence="14">
    <location>
        <begin position="116"/>
        <end position="146"/>
    </location>
</feature>
<dbReference type="InterPro" id="IPR036890">
    <property type="entry name" value="HATPase_C_sf"/>
</dbReference>
<dbReference type="EC" id="2.7.13.3" evidence="3"/>
<dbReference type="GO" id="GO:0000155">
    <property type="term" value="F:phosphorelay sensor kinase activity"/>
    <property type="evidence" value="ECO:0007669"/>
    <property type="project" value="InterPro"/>
</dbReference>
<evidence type="ECO:0000256" key="3">
    <source>
        <dbReference type="ARBA" id="ARBA00012438"/>
    </source>
</evidence>
<gene>
    <name evidence="18" type="ORF">SAMN04487771_101224</name>
</gene>
<dbReference type="InterPro" id="IPR036097">
    <property type="entry name" value="HisK_dim/P_sf"/>
</dbReference>
<dbReference type="InterPro" id="IPR005467">
    <property type="entry name" value="His_kinase_dom"/>
</dbReference>
<evidence type="ECO:0000259" key="17">
    <source>
        <dbReference type="PROSITE" id="PS50885"/>
    </source>
</evidence>
<keyword evidence="11 15" id="KW-1133">Transmembrane helix</keyword>
<dbReference type="eggNOG" id="COG5002">
    <property type="taxonomic scope" value="Bacteria"/>
</dbReference>
<feature type="transmembrane region" description="Helical" evidence="15">
    <location>
        <begin position="12"/>
        <end position="34"/>
    </location>
</feature>
<dbReference type="AlphaFoldDB" id="A0A1I0DGF5"/>
<dbReference type="GO" id="GO:0005886">
    <property type="term" value="C:plasma membrane"/>
    <property type="evidence" value="ECO:0007669"/>
    <property type="project" value="UniProtKB-SubCell"/>
</dbReference>
<comment type="subcellular location">
    <subcellularLocation>
        <location evidence="2">Cell membrane</location>
        <topology evidence="2">Multi-pass membrane protein</topology>
    </subcellularLocation>
</comment>
<dbReference type="PRINTS" id="PR00344">
    <property type="entry name" value="BCTRLSENSOR"/>
</dbReference>
<feature type="transmembrane region" description="Helical" evidence="15">
    <location>
        <begin position="54"/>
        <end position="75"/>
    </location>
</feature>
<keyword evidence="14" id="KW-0175">Coiled coil</keyword>
<evidence type="ECO:0000256" key="1">
    <source>
        <dbReference type="ARBA" id="ARBA00000085"/>
    </source>
</evidence>
<dbReference type="SMART" id="SM00387">
    <property type="entry name" value="HATPase_c"/>
    <property type="match status" value="1"/>
</dbReference>
<keyword evidence="13 15" id="KW-0472">Membrane</keyword>
<evidence type="ECO:0000256" key="8">
    <source>
        <dbReference type="ARBA" id="ARBA00022741"/>
    </source>
</evidence>
<dbReference type="SUPFAM" id="SSF158472">
    <property type="entry name" value="HAMP domain-like"/>
    <property type="match status" value="1"/>
</dbReference>
<dbReference type="InterPro" id="IPR003594">
    <property type="entry name" value="HATPase_dom"/>
</dbReference>
<evidence type="ECO:0000256" key="9">
    <source>
        <dbReference type="ARBA" id="ARBA00022777"/>
    </source>
</evidence>
<dbReference type="STRING" id="1526.SAMN02910262_00215"/>
<accession>A0A1I0DGF5</accession>
<dbReference type="FunFam" id="1.10.287.130:FF:000008">
    <property type="entry name" value="Two-component sensor histidine kinase"/>
    <property type="match status" value="1"/>
</dbReference>
<name>A0A1I0DGF5_9FIRM</name>
<dbReference type="CDD" id="cd00075">
    <property type="entry name" value="HATPase"/>
    <property type="match status" value="1"/>
</dbReference>
<dbReference type="Pfam" id="PF02518">
    <property type="entry name" value="HATPase_c"/>
    <property type="match status" value="1"/>
</dbReference>
<dbReference type="SUPFAM" id="SSF47384">
    <property type="entry name" value="Homodimeric domain of signal transducing histidine kinase"/>
    <property type="match status" value="1"/>
</dbReference>
<evidence type="ECO:0000256" key="12">
    <source>
        <dbReference type="ARBA" id="ARBA00023012"/>
    </source>
</evidence>
<dbReference type="Gene3D" id="6.10.340.10">
    <property type="match status" value="1"/>
</dbReference>
<comment type="catalytic activity">
    <reaction evidence="1">
        <text>ATP + protein L-histidine = ADP + protein N-phospho-L-histidine.</text>
        <dbReference type="EC" id="2.7.13.3"/>
    </reaction>
</comment>
<keyword evidence="4" id="KW-1003">Cell membrane</keyword>
<dbReference type="FunFam" id="3.30.565.10:FF:000013">
    <property type="entry name" value="Two-component sensor histidine kinase"/>
    <property type="match status" value="1"/>
</dbReference>
<evidence type="ECO:0000256" key="10">
    <source>
        <dbReference type="ARBA" id="ARBA00022840"/>
    </source>
</evidence>
<evidence type="ECO:0000313" key="18">
    <source>
        <dbReference type="EMBL" id="SET31367.1"/>
    </source>
</evidence>
<dbReference type="GO" id="GO:0005524">
    <property type="term" value="F:ATP binding"/>
    <property type="evidence" value="ECO:0007669"/>
    <property type="project" value="UniProtKB-KW"/>
</dbReference>
<feature type="domain" description="Histidine kinase" evidence="16">
    <location>
        <begin position="146"/>
        <end position="363"/>
    </location>
</feature>
<evidence type="ECO:0000256" key="14">
    <source>
        <dbReference type="SAM" id="Coils"/>
    </source>
</evidence>
<dbReference type="Gene3D" id="1.10.287.130">
    <property type="match status" value="1"/>
</dbReference>
<feature type="domain" description="HAMP" evidence="17">
    <location>
        <begin position="79"/>
        <end position="131"/>
    </location>
</feature>
<evidence type="ECO:0000256" key="15">
    <source>
        <dbReference type="SAM" id="Phobius"/>
    </source>
</evidence>
<dbReference type="InterPro" id="IPR004358">
    <property type="entry name" value="Sig_transdc_His_kin-like_C"/>
</dbReference>
<dbReference type="Pfam" id="PF00512">
    <property type="entry name" value="HisKA"/>
    <property type="match status" value="1"/>
</dbReference>
<evidence type="ECO:0000256" key="13">
    <source>
        <dbReference type="ARBA" id="ARBA00023136"/>
    </source>
</evidence>
<keyword evidence="12" id="KW-0902">Two-component regulatory system</keyword>
<evidence type="ECO:0000256" key="5">
    <source>
        <dbReference type="ARBA" id="ARBA00022553"/>
    </source>
</evidence>
<keyword evidence="8" id="KW-0547">Nucleotide-binding</keyword>
<evidence type="ECO:0000256" key="6">
    <source>
        <dbReference type="ARBA" id="ARBA00022679"/>
    </source>
</evidence>